<accession>A0ABW3V2X5</accession>
<dbReference type="PROSITE" id="PS50928">
    <property type="entry name" value="ABC_TM1"/>
    <property type="match status" value="1"/>
</dbReference>
<evidence type="ECO:0000256" key="3">
    <source>
        <dbReference type="ARBA" id="ARBA00022475"/>
    </source>
</evidence>
<evidence type="ECO:0000259" key="9">
    <source>
        <dbReference type="PROSITE" id="PS50928"/>
    </source>
</evidence>
<dbReference type="RefSeq" id="WP_289388867.1">
    <property type="nucleotide sequence ID" value="NZ_JAUCBM010000022.1"/>
</dbReference>
<evidence type="ECO:0000256" key="7">
    <source>
        <dbReference type="ARBA" id="ARBA00023136"/>
    </source>
</evidence>
<keyword evidence="7 8" id="KW-0472">Membrane</keyword>
<reference evidence="11" key="1">
    <citation type="journal article" date="2019" name="Int. J. Syst. Evol. Microbiol.">
        <title>The Global Catalogue of Microorganisms (GCM) 10K type strain sequencing project: providing services to taxonomists for standard genome sequencing and annotation.</title>
        <authorList>
            <consortium name="The Broad Institute Genomics Platform"/>
            <consortium name="The Broad Institute Genome Sequencing Center for Infectious Disease"/>
            <person name="Wu L."/>
            <person name="Ma J."/>
        </authorList>
    </citation>
    <scope>NUCLEOTIDE SEQUENCE [LARGE SCALE GENOMIC DNA]</scope>
    <source>
        <strain evidence="11">CCUG 49584</strain>
    </source>
</reference>
<evidence type="ECO:0000313" key="10">
    <source>
        <dbReference type="EMBL" id="MFD1226556.1"/>
    </source>
</evidence>
<evidence type="ECO:0000256" key="1">
    <source>
        <dbReference type="ARBA" id="ARBA00004429"/>
    </source>
</evidence>
<dbReference type="Gene3D" id="1.10.3720.10">
    <property type="entry name" value="MetI-like"/>
    <property type="match status" value="1"/>
</dbReference>
<dbReference type="PANTHER" id="PTHR43357">
    <property type="entry name" value="INNER MEMBRANE ABC TRANSPORTER PERMEASE PROTEIN YDCV"/>
    <property type="match status" value="1"/>
</dbReference>
<evidence type="ECO:0000256" key="4">
    <source>
        <dbReference type="ARBA" id="ARBA00022519"/>
    </source>
</evidence>
<keyword evidence="2 8" id="KW-0813">Transport</keyword>
<dbReference type="SUPFAM" id="SSF161098">
    <property type="entry name" value="MetI-like"/>
    <property type="match status" value="1"/>
</dbReference>
<name>A0ABW3V2X5_9HYPH</name>
<evidence type="ECO:0000256" key="2">
    <source>
        <dbReference type="ARBA" id="ARBA00022448"/>
    </source>
</evidence>
<comment type="subcellular location">
    <subcellularLocation>
        <location evidence="1">Cell inner membrane</location>
        <topology evidence="1">Multi-pass membrane protein</topology>
    </subcellularLocation>
    <subcellularLocation>
        <location evidence="8">Cell membrane</location>
        <topology evidence="8">Multi-pass membrane protein</topology>
    </subcellularLocation>
</comment>
<proteinExistence type="inferred from homology"/>
<comment type="caution">
    <text evidence="10">The sequence shown here is derived from an EMBL/GenBank/DDBJ whole genome shotgun (WGS) entry which is preliminary data.</text>
</comment>
<dbReference type="Pfam" id="PF00528">
    <property type="entry name" value="BPD_transp_1"/>
    <property type="match status" value="1"/>
</dbReference>
<sequence length="269" mass="29567">MIGTMKLPFKVLVAALYLFLLAPILVVIPLSFSNDNYLTFPPQSWGVRWYGEMLHHEALINALWISLGVASVVTVLSLIAGIPAAYAIRRYEFRGREFLLNIFTAPLLLPSIVLGLAILLVFVRMQLLGTFTGLVIAHLIVTTPYVIRIMITAFSTLPPSVEEAATMLGATPFTVFRRITLPLMMPGLVASAALSFLLSFDEVVISLFITGPRLTTLPVEIFNYVESRTDPMTAAISVVLIIATLLIIFLIERTLGLSRTIGKSSENTK</sequence>
<feature type="transmembrane region" description="Helical" evidence="8">
    <location>
        <begin position="12"/>
        <end position="32"/>
    </location>
</feature>
<evidence type="ECO:0000256" key="6">
    <source>
        <dbReference type="ARBA" id="ARBA00022989"/>
    </source>
</evidence>
<organism evidence="10 11">
    <name type="scientific">Pseudochrobactrum kiredjianiae</name>
    <dbReference type="NCBI Taxonomy" id="386305"/>
    <lineage>
        <taxon>Bacteria</taxon>
        <taxon>Pseudomonadati</taxon>
        <taxon>Pseudomonadota</taxon>
        <taxon>Alphaproteobacteria</taxon>
        <taxon>Hyphomicrobiales</taxon>
        <taxon>Brucellaceae</taxon>
        <taxon>Pseudochrobactrum</taxon>
    </lineage>
</organism>
<keyword evidence="3" id="KW-1003">Cell membrane</keyword>
<dbReference type="CDD" id="cd06261">
    <property type="entry name" value="TM_PBP2"/>
    <property type="match status" value="1"/>
</dbReference>
<protein>
    <submittedName>
        <fullName evidence="10">ABC transporter permease</fullName>
    </submittedName>
</protein>
<feature type="transmembrane region" description="Helical" evidence="8">
    <location>
        <begin position="187"/>
        <end position="211"/>
    </location>
</feature>
<evidence type="ECO:0000256" key="8">
    <source>
        <dbReference type="RuleBase" id="RU363032"/>
    </source>
</evidence>
<comment type="similarity">
    <text evidence="8">Belongs to the binding-protein-dependent transport system permease family.</text>
</comment>
<keyword evidence="6 8" id="KW-1133">Transmembrane helix</keyword>
<dbReference type="InterPro" id="IPR000515">
    <property type="entry name" value="MetI-like"/>
</dbReference>
<feature type="transmembrane region" description="Helical" evidence="8">
    <location>
        <begin position="231"/>
        <end position="251"/>
    </location>
</feature>
<feature type="transmembrane region" description="Helical" evidence="8">
    <location>
        <begin position="128"/>
        <end position="147"/>
    </location>
</feature>
<dbReference type="InterPro" id="IPR035906">
    <property type="entry name" value="MetI-like_sf"/>
</dbReference>
<feature type="transmembrane region" description="Helical" evidence="8">
    <location>
        <begin position="62"/>
        <end position="86"/>
    </location>
</feature>
<dbReference type="EMBL" id="JBHTMA010000029">
    <property type="protein sequence ID" value="MFD1226556.1"/>
    <property type="molecule type" value="Genomic_DNA"/>
</dbReference>
<keyword evidence="4" id="KW-0997">Cell inner membrane</keyword>
<keyword evidence="11" id="KW-1185">Reference proteome</keyword>
<evidence type="ECO:0000313" key="11">
    <source>
        <dbReference type="Proteomes" id="UP001597263"/>
    </source>
</evidence>
<feature type="domain" description="ABC transmembrane type-1" evidence="9">
    <location>
        <begin position="63"/>
        <end position="251"/>
    </location>
</feature>
<feature type="transmembrane region" description="Helical" evidence="8">
    <location>
        <begin position="98"/>
        <end position="122"/>
    </location>
</feature>
<gene>
    <name evidence="10" type="ORF">ACFQ35_05245</name>
</gene>
<dbReference type="PANTHER" id="PTHR43357:SF4">
    <property type="entry name" value="INNER MEMBRANE ABC TRANSPORTER PERMEASE PROTEIN YDCV"/>
    <property type="match status" value="1"/>
</dbReference>
<evidence type="ECO:0000256" key="5">
    <source>
        <dbReference type="ARBA" id="ARBA00022692"/>
    </source>
</evidence>
<dbReference type="Proteomes" id="UP001597263">
    <property type="component" value="Unassembled WGS sequence"/>
</dbReference>
<keyword evidence="5 8" id="KW-0812">Transmembrane</keyword>